<keyword evidence="3" id="KW-1185">Reference proteome</keyword>
<protein>
    <submittedName>
        <fullName evidence="2">GNAT family N-acetyltransferase</fullName>
    </submittedName>
</protein>
<evidence type="ECO:0000313" key="3">
    <source>
        <dbReference type="Proteomes" id="UP000504844"/>
    </source>
</evidence>
<dbReference type="InterPro" id="IPR000182">
    <property type="entry name" value="GNAT_dom"/>
</dbReference>
<dbReference type="Proteomes" id="UP000504844">
    <property type="component" value="Chromosome"/>
</dbReference>
<dbReference type="EMBL" id="CP054143">
    <property type="protein sequence ID" value="QKJ67294.1"/>
    <property type="molecule type" value="Genomic_DNA"/>
</dbReference>
<feature type="domain" description="N-acetyltransferase" evidence="1">
    <location>
        <begin position="1"/>
        <end position="133"/>
    </location>
</feature>
<gene>
    <name evidence="2" type="ORF">HQN60_11615</name>
</gene>
<dbReference type="NCBIfam" id="NF040501">
    <property type="entry name" value="resist_ArsN2"/>
    <property type="match status" value="1"/>
</dbReference>
<name>A0A6M8ST37_9NEIS</name>
<proteinExistence type="predicted"/>
<reference evidence="2 3" key="1">
    <citation type="submission" date="2020-05" db="EMBL/GenBank/DDBJ databases">
        <title>Complete genome sequence of Deefgea sp. D17.</title>
        <authorList>
            <person name="Bae J.-W."/>
            <person name="Han J.E."/>
        </authorList>
    </citation>
    <scope>NUCLEOTIDE SEQUENCE [LARGE SCALE GENOMIC DNA]</scope>
    <source>
        <strain evidence="2 3">D17</strain>
    </source>
</reference>
<evidence type="ECO:0000313" key="2">
    <source>
        <dbReference type="EMBL" id="QKJ67294.1"/>
    </source>
</evidence>
<keyword evidence="2" id="KW-0808">Transferase</keyword>
<sequence>MQIKRVSDLAEITRLLDDCNLKSSDVAVENLPVFCGIKYKNELIAIIGLEIFEDVGLLRSLAVAAAFREKGLATSLVLYAEDQARQQGVKTLYLLTNTAEKFFLKASYQITERNMAPIEIQATSQFSSLCPLSSAFLSKQLTN</sequence>
<dbReference type="Gene3D" id="3.40.630.30">
    <property type="match status" value="1"/>
</dbReference>
<dbReference type="RefSeq" id="WP_173533797.1">
    <property type="nucleotide sequence ID" value="NZ_CP054143.1"/>
</dbReference>
<accession>A0A6M8ST37</accession>
<organism evidence="2 3">
    <name type="scientific">Deefgea piscis</name>
    <dbReference type="NCBI Taxonomy" id="2739061"/>
    <lineage>
        <taxon>Bacteria</taxon>
        <taxon>Pseudomonadati</taxon>
        <taxon>Pseudomonadota</taxon>
        <taxon>Betaproteobacteria</taxon>
        <taxon>Neisseriales</taxon>
        <taxon>Chitinibacteraceae</taxon>
        <taxon>Deefgea</taxon>
    </lineage>
</organism>
<dbReference type="KEGG" id="dee:HQN60_11615"/>
<dbReference type="InterPro" id="IPR016181">
    <property type="entry name" value="Acyl_CoA_acyltransferase"/>
</dbReference>
<dbReference type="AlphaFoldDB" id="A0A6M8ST37"/>
<dbReference type="PROSITE" id="PS51186">
    <property type="entry name" value="GNAT"/>
    <property type="match status" value="1"/>
</dbReference>
<dbReference type="CDD" id="cd04301">
    <property type="entry name" value="NAT_SF"/>
    <property type="match status" value="1"/>
</dbReference>
<dbReference type="SUPFAM" id="SSF55729">
    <property type="entry name" value="Acyl-CoA N-acyltransferases (Nat)"/>
    <property type="match status" value="1"/>
</dbReference>
<dbReference type="Pfam" id="PF00583">
    <property type="entry name" value="Acetyltransf_1"/>
    <property type="match status" value="1"/>
</dbReference>
<dbReference type="GO" id="GO:0016747">
    <property type="term" value="F:acyltransferase activity, transferring groups other than amino-acyl groups"/>
    <property type="evidence" value="ECO:0007669"/>
    <property type="project" value="InterPro"/>
</dbReference>
<evidence type="ECO:0000259" key="1">
    <source>
        <dbReference type="PROSITE" id="PS51186"/>
    </source>
</evidence>